<dbReference type="AlphaFoldDB" id="F2PJZ6"/>
<feature type="compositionally biased region" description="Basic residues" evidence="1">
    <location>
        <begin position="95"/>
        <end position="105"/>
    </location>
</feature>
<dbReference type="EMBL" id="DS995721">
    <property type="protein sequence ID" value="EGE02214.1"/>
    <property type="molecule type" value="Genomic_DNA"/>
</dbReference>
<feature type="region of interest" description="Disordered" evidence="1">
    <location>
        <begin position="85"/>
        <end position="105"/>
    </location>
</feature>
<keyword evidence="3" id="KW-1185">Reference proteome</keyword>
<accession>F2PJZ6</accession>
<reference evidence="3" key="1">
    <citation type="journal article" date="2012" name="MBio">
        <title>Comparative genome analysis of Trichophyton rubrum and related dermatophytes reveals candidate genes involved in infection.</title>
        <authorList>
            <person name="Martinez D.A."/>
            <person name="Oliver B.G."/>
            <person name="Graeser Y."/>
            <person name="Goldberg J.M."/>
            <person name="Li W."/>
            <person name="Martinez-Rossi N.M."/>
            <person name="Monod M."/>
            <person name="Shelest E."/>
            <person name="Barton R.C."/>
            <person name="Birch E."/>
            <person name="Brakhage A.A."/>
            <person name="Chen Z."/>
            <person name="Gurr S.J."/>
            <person name="Heiman D."/>
            <person name="Heitman J."/>
            <person name="Kosti I."/>
            <person name="Rossi A."/>
            <person name="Saif S."/>
            <person name="Samalova M."/>
            <person name="Saunders C.W."/>
            <person name="Shea T."/>
            <person name="Summerbell R.C."/>
            <person name="Xu J."/>
            <person name="Young S."/>
            <person name="Zeng Q."/>
            <person name="Birren B.W."/>
            <person name="Cuomo C.A."/>
            <person name="White T.C."/>
        </authorList>
    </citation>
    <scope>NUCLEOTIDE SEQUENCE [LARGE SCALE GENOMIC DNA]</scope>
    <source>
        <strain evidence="3">ATCC MYA-4606 / CBS 127.97</strain>
    </source>
</reference>
<proteinExistence type="predicted"/>
<dbReference type="VEuPathDB" id="FungiDB:TEQG_01255"/>
<evidence type="ECO:0000313" key="3">
    <source>
        <dbReference type="Proteomes" id="UP000009169"/>
    </source>
</evidence>
<organism evidence="2 3">
    <name type="scientific">Trichophyton equinum (strain ATCC MYA-4606 / CBS 127.97)</name>
    <name type="common">Horse ringworm fungus</name>
    <dbReference type="NCBI Taxonomy" id="559882"/>
    <lineage>
        <taxon>Eukaryota</taxon>
        <taxon>Fungi</taxon>
        <taxon>Dikarya</taxon>
        <taxon>Ascomycota</taxon>
        <taxon>Pezizomycotina</taxon>
        <taxon>Eurotiomycetes</taxon>
        <taxon>Eurotiomycetidae</taxon>
        <taxon>Onygenales</taxon>
        <taxon>Arthrodermataceae</taxon>
        <taxon>Trichophyton</taxon>
    </lineage>
</organism>
<gene>
    <name evidence="2" type="ORF">TEQG_01255</name>
</gene>
<feature type="compositionally biased region" description="Basic and acidic residues" evidence="1">
    <location>
        <begin position="85"/>
        <end position="94"/>
    </location>
</feature>
<dbReference type="Proteomes" id="UP000009169">
    <property type="component" value="Unassembled WGS sequence"/>
</dbReference>
<name>F2PJZ6_TRIEC</name>
<evidence type="ECO:0000256" key="1">
    <source>
        <dbReference type="SAM" id="MobiDB-lite"/>
    </source>
</evidence>
<dbReference type="HOGENOM" id="CLU_2238510_0_0_1"/>
<sequence length="105" mass="11815">MGRDDVVRNFSPEHPEKVLCVASRRQTLIYAYLPVRGQERAATADLSGLNSSWTRAVDTDNTDGNIPSLLGFCLCPLMWYNSSRRNRDREEGRPATKKPHGTLPL</sequence>
<protein>
    <submittedName>
        <fullName evidence="2">Uncharacterized protein</fullName>
    </submittedName>
</protein>
<evidence type="ECO:0000313" key="2">
    <source>
        <dbReference type="EMBL" id="EGE02214.1"/>
    </source>
</evidence>